<evidence type="ECO:0000313" key="2">
    <source>
        <dbReference type="Proteomes" id="UP000249390"/>
    </source>
</evidence>
<dbReference type="EMBL" id="NQVE01000097">
    <property type="protein sequence ID" value="RAL48707.1"/>
    <property type="molecule type" value="Genomic_DNA"/>
</dbReference>
<name>A0A328DSK2_9ASTE</name>
<sequence>MESKGVERHQHSSNPRERNSHLHFVRALLSRDRDLWLTHDFDPCVESPLSPVWIGLEGNLIGLPLIVDKATVQLTRPAVARVCVENCKTKKASSRWIMREGKEASLNKIASLVIESTPFAPLAPYAIVTNDAPEVLTSANGNGKEACTEPTTK</sequence>
<accession>A0A328DSK2</accession>
<gene>
    <name evidence="1" type="ORF">DM860_001027</name>
</gene>
<dbReference type="Proteomes" id="UP000249390">
    <property type="component" value="Unassembled WGS sequence"/>
</dbReference>
<comment type="caution">
    <text evidence="1">The sequence shown here is derived from an EMBL/GenBank/DDBJ whole genome shotgun (WGS) entry which is preliminary data.</text>
</comment>
<organism evidence="1 2">
    <name type="scientific">Cuscuta australis</name>
    <dbReference type="NCBI Taxonomy" id="267555"/>
    <lineage>
        <taxon>Eukaryota</taxon>
        <taxon>Viridiplantae</taxon>
        <taxon>Streptophyta</taxon>
        <taxon>Embryophyta</taxon>
        <taxon>Tracheophyta</taxon>
        <taxon>Spermatophyta</taxon>
        <taxon>Magnoliopsida</taxon>
        <taxon>eudicotyledons</taxon>
        <taxon>Gunneridae</taxon>
        <taxon>Pentapetalae</taxon>
        <taxon>asterids</taxon>
        <taxon>lamiids</taxon>
        <taxon>Solanales</taxon>
        <taxon>Convolvulaceae</taxon>
        <taxon>Cuscuteae</taxon>
        <taxon>Cuscuta</taxon>
        <taxon>Cuscuta subgen. Grammica</taxon>
        <taxon>Cuscuta sect. Cleistogrammica</taxon>
    </lineage>
</organism>
<protein>
    <recommendedName>
        <fullName evidence="3">DUF4283 domain-containing protein</fullName>
    </recommendedName>
</protein>
<keyword evidence="2" id="KW-1185">Reference proteome</keyword>
<evidence type="ECO:0008006" key="3">
    <source>
        <dbReference type="Google" id="ProtNLM"/>
    </source>
</evidence>
<proteinExistence type="predicted"/>
<evidence type="ECO:0000313" key="1">
    <source>
        <dbReference type="EMBL" id="RAL48707.1"/>
    </source>
</evidence>
<reference evidence="1 2" key="1">
    <citation type="submission" date="2018-06" db="EMBL/GenBank/DDBJ databases">
        <title>The Genome of Cuscuta australis (Dodder) Provides Insight into the Evolution of Plant Parasitism.</title>
        <authorList>
            <person name="Liu H."/>
        </authorList>
    </citation>
    <scope>NUCLEOTIDE SEQUENCE [LARGE SCALE GENOMIC DNA]</scope>
    <source>
        <strain evidence="2">cv. Yunnan</strain>
        <tissue evidence="1">Vines</tissue>
    </source>
</reference>
<dbReference type="AlphaFoldDB" id="A0A328DSK2"/>